<dbReference type="NCBIfam" id="TIGR00756">
    <property type="entry name" value="PPR"/>
    <property type="match status" value="5"/>
</dbReference>
<dbReference type="GO" id="GO:0099402">
    <property type="term" value="P:plant organ development"/>
    <property type="evidence" value="ECO:0007669"/>
    <property type="project" value="UniProtKB-ARBA"/>
</dbReference>
<dbReference type="SUPFAM" id="SSF48452">
    <property type="entry name" value="TPR-like"/>
    <property type="match status" value="1"/>
</dbReference>
<dbReference type="InterPro" id="IPR046960">
    <property type="entry name" value="PPR_At4g14850-like_plant"/>
</dbReference>
<dbReference type="GO" id="GO:0009451">
    <property type="term" value="P:RNA modification"/>
    <property type="evidence" value="ECO:0000318"/>
    <property type="project" value="GO_Central"/>
</dbReference>
<dbReference type="FunFam" id="1.25.40.10:FF:000158">
    <property type="entry name" value="pentatricopeptide repeat-containing protein At2g33680"/>
    <property type="match status" value="1"/>
</dbReference>
<dbReference type="Pfam" id="PF20431">
    <property type="entry name" value="E_motif"/>
    <property type="match status" value="1"/>
</dbReference>
<feature type="repeat" description="PPR" evidence="3">
    <location>
        <begin position="200"/>
        <end position="234"/>
    </location>
</feature>
<keyword evidence="6" id="KW-1185">Reference proteome</keyword>
<feature type="repeat" description="PPR" evidence="3">
    <location>
        <begin position="402"/>
        <end position="436"/>
    </location>
</feature>
<dbReference type="Gene3D" id="1.25.40.10">
    <property type="entry name" value="Tetratricopeptide repeat domain"/>
    <property type="match status" value="5"/>
</dbReference>
<dbReference type="Pfam" id="PF13041">
    <property type="entry name" value="PPR_2"/>
    <property type="match status" value="3"/>
</dbReference>
<reference evidence="4" key="3">
    <citation type="submission" date="2020-06" db="EMBL/GenBank/DDBJ databases">
        <title>Helianthus annuus Genome sequencing and assembly Release 2.</title>
        <authorList>
            <person name="Gouzy J."/>
            <person name="Langlade N."/>
            <person name="Munos S."/>
        </authorList>
    </citation>
    <scope>NUCLEOTIDE SEQUENCE</scope>
    <source>
        <tissue evidence="4">Leaves</tissue>
    </source>
</reference>
<dbReference type="Pfam" id="PF01535">
    <property type="entry name" value="PPR"/>
    <property type="match status" value="1"/>
</dbReference>
<dbReference type="OMA" id="CKSGHED"/>
<evidence type="ECO:0000256" key="3">
    <source>
        <dbReference type="PROSITE-ProRule" id="PRU00708"/>
    </source>
</evidence>
<dbReference type="EMBL" id="CM007890">
    <property type="protein sequence ID" value="OTG35808.1"/>
    <property type="molecule type" value="Genomic_DNA"/>
</dbReference>
<dbReference type="PANTHER" id="PTHR47926:SF479">
    <property type="entry name" value="PENTACOTRIPEPTIDE-REPEAT REGION OF PRORP DOMAIN-CONTAINING PROTEIN"/>
    <property type="match status" value="1"/>
</dbReference>
<evidence type="ECO:0000313" key="6">
    <source>
        <dbReference type="Proteomes" id="UP000215914"/>
    </source>
</evidence>
<dbReference type="STRING" id="4232.A0A251VJK4"/>
<dbReference type="InterPro" id="IPR002885">
    <property type="entry name" value="PPR_rpt"/>
</dbReference>
<dbReference type="AlphaFoldDB" id="A0A251VJK4"/>
<dbReference type="PROSITE" id="PS51375">
    <property type="entry name" value="PPR"/>
    <property type="match status" value="4"/>
</dbReference>
<protein>
    <submittedName>
        <fullName evidence="5">Putative pentatricopeptide repeat-containing protein</fullName>
    </submittedName>
    <submittedName>
        <fullName evidence="4">Tetratricopeptide-like helical domain superfamily</fullName>
    </submittedName>
</protein>
<organism evidence="5 6">
    <name type="scientific">Helianthus annuus</name>
    <name type="common">Common sunflower</name>
    <dbReference type="NCBI Taxonomy" id="4232"/>
    <lineage>
        <taxon>Eukaryota</taxon>
        <taxon>Viridiplantae</taxon>
        <taxon>Streptophyta</taxon>
        <taxon>Embryophyta</taxon>
        <taxon>Tracheophyta</taxon>
        <taxon>Spermatophyta</taxon>
        <taxon>Magnoliopsida</taxon>
        <taxon>eudicotyledons</taxon>
        <taxon>Gunneridae</taxon>
        <taxon>Pentapetalae</taxon>
        <taxon>asterids</taxon>
        <taxon>campanulids</taxon>
        <taxon>Asterales</taxon>
        <taxon>Asteraceae</taxon>
        <taxon>Asteroideae</taxon>
        <taxon>Heliantheae alliance</taxon>
        <taxon>Heliantheae</taxon>
        <taxon>Helianthus</taxon>
    </lineage>
</organism>
<dbReference type="FunFam" id="1.25.40.10:FF:000442">
    <property type="entry name" value="Pentatricopeptide repeat-containing protein At3g49710"/>
    <property type="match status" value="1"/>
</dbReference>
<dbReference type="FunCoup" id="A0A251VJK4">
    <property type="interactions" value="437"/>
</dbReference>
<dbReference type="FunFam" id="1.25.40.10:FF:000073">
    <property type="entry name" value="Pentatricopeptide repeat-containing protein chloroplastic"/>
    <property type="match status" value="1"/>
</dbReference>
<dbReference type="GO" id="GO:0003723">
    <property type="term" value="F:RNA binding"/>
    <property type="evidence" value="ECO:0000318"/>
    <property type="project" value="GO_Central"/>
</dbReference>
<dbReference type="InterPro" id="IPR046848">
    <property type="entry name" value="E_motif"/>
</dbReference>
<evidence type="ECO:0000313" key="4">
    <source>
        <dbReference type="EMBL" id="KAF5820310.1"/>
    </source>
</evidence>
<keyword evidence="2" id="KW-0677">Repeat</keyword>
<reference evidence="4 6" key="1">
    <citation type="journal article" date="2017" name="Nature">
        <title>The sunflower genome provides insights into oil metabolism, flowering and Asterid evolution.</title>
        <authorList>
            <person name="Badouin H."/>
            <person name="Gouzy J."/>
            <person name="Grassa C.J."/>
            <person name="Murat F."/>
            <person name="Staton S.E."/>
            <person name="Cottret L."/>
            <person name="Lelandais-Briere C."/>
            <person name="Owens G.L."/>
            <person name="Carrere S."/>
            <person name="Mayjonade B."/>
            <person name="Legrand L."/>
            <person name="Gill N."/>
            <person name="Kane N.C."/>
            <person name="Bowers J.E."/>
            <person name="Hubner S."/>
            <person name="Bellec A."/>
            <person name="Berard A."/>
            <person name="Berges H."/>
            <person name="Blanchet N."/>
            <person name="Boniface M.C."/>
            <person name="Brunel D."/>
            <person name="Catrice O."/>
            <person name="Chaidir N."/>
            <person name="Claudel C."/>
            <person name="Donnadieu C."/>
            <person name="Faraut T."/>
            <person name="Fievet G."/>
            <person name="Helmstetter N."/>
            <person name="King M."/>
            <person name="Knapp S.J."/>
            <person name="Lai Z."/>
            <person name="Le Paslier M.C."/>
            <person name="Lippi Y."/>
            <person name="Lorenzon L."/>
            <person name="Mandel J.R."/>
            <person name="Marage G."/>
            <person name="Marchand G."/>
            <person name="Marquand E."/>
            <person name="Bret-Mestries E."/>
            <person name="Morien E."/>
            <person name="Nambeesan S."/>
            <person name="Nguyen T."/>
            <person name="Pegot-Espagnet P."/>
            <person name="Pouilly N."/>
            <person name="Raftis F."/>
            <person name="Sallet E."/>
            <person name="Schiex T."/>
            <person name="Thomas J."/>
            <person name="Vandecasteele C."/>
            <person name="Vares D."/>
            <person name="Vear F."/>
            <person name="Vautrin S."/>
            <person name="Crespi M."/>
            <person name="Mangin B."/>
            <person name="Burke J.M."/>
            <person name="Salse J."/>
            <person name="Munos S."/>
            <person name="Vincourt P."/>
            <person name="Rieseberg L.H."/>
            <person name="Langlade N.B."/>
        </authorList>
    </citation>
    <scope>NUCLEOTIDE SEQUENCE [LARGE SCALE GENOMIC DNA]</scope>
    <source>
        <strain evidence="6">cv. SF193</strain>
        <tissue evidence="4">Leaves</tissue>
    </source>
</reference>
<dbReference type="InParanoid" id="A0A251VJK4"/>
<accession>A0A251VJK4</accession>
<name>A0A251VJK4_HELAN</name>
<evidence type="ECO:0000256" key="2">
    <source>
        <dbReference type="ARBA" id="ARBA00022737"/>
    </source>
</evidence>
<dbReference type="Gramene" id="mRNA:HanXRQr2_Chr01g0000781">
    <property type="protein sequence ID" value="CDS:HanXRQr2_Chr01g0000781.1"/>
    <property type="gene ID" value="HanXRQr2_Chr01g0000781"/>
</dbReference>
<dbReference type="Proteomes" id="UP000215914">
    <property type="component" value="Chromosome 1"/>
</dbReference>
<gene>
    <name evidence="5" type="primary">PPR73</name>
    <name evidence="5" type="ORF">HannXRQ_Chr01g0000771</name>
    <name evidence="4" type="ORF">HanXRQr2_Chr01g0000781</name>
</gene>
<dbReference type="InterPro" id="IPR011990">
    <property type="entry name" value="TPR-like_helical_dom_sf"/>
</dbReference>
<comment type="similarity">
    <text evidence="1">Belongs to the PPR family. PCMP-H subfamily.</text>
</comment>
<sequence>MVCSPRPFFFSTLLNHCLSLNSLKLIHAQLIKLSLCNTNTFLGNRCLDLYSKLGTIKDTLFAFDDIRHKNVFSWNIYMRVFIDFGDIKSARQVFDEMPERDVVSWNSIISGYSYNGFGYHALGVFAKMHTSGVTPSGHTYSIVLSLVPSVCHGMEIHGNMITKGVALSSVIVGNSLIDMYCKHGFVDYAFGVFLDMKQIDVISWNSLIAGCSKCGHKEIACDTFRKMRTTHYSPDAFTVSSVLTACSGFQDLPKGRQIFSLSIKSGFLSNTIVSSAVINMFSKCESVKDSFSVFDELGLWDSAVCNSMISTFTNHQLEENAMRVFVLSLKEHIKPTEFTLSCLLSCASLFLPDVHGTQLHCFVVKLGFERDPVVSSSLIDMYSKCGVCDAAKIIFDRTDIKDLVSWNSMIFGYTYNGKPEESIVLFEELLKTGPQPDEVTMNGVLLACVHGRLIDKGLSFFRSMENKYGVKPTATHLTWICEMMIHAGEVSEAMKILTTKIPNRLDGYLCKLILSCYEVQEDLELTELVAERLVKLEPMSLFAYMALVKAYEARGRWESVARVKKVMKDRNVAKVVGCSWIGVDGLFVFNENEVVHHGGEDVYSALRLLMQDIEDERSWV</sequence>
<proteinExistence type="inferred from homology"/>
<dbReference type="EMBL" id="MNCJ02000316">
    <property type="protein sequence ID" value="KAF5820310.1"/>
    <property type="molecule type" value="Genomic_DNA"/>
</dbReference>
<feature type="repeat" description="PPR" evidence="3">
    <location>
        <begin position="70"/>
        <end position="100"/>
    </location>
</feature>
<evidence type="ECO:0000256" key="1">
    <source>
        <dbReference type="ARBA" id="ARBA00006643"/>
    </source>
</evidence>
<evidence type="ECO:0000313" key="5">
    <source>
        <dbReference type="EMBL" id="OTG35808.1"/>
    </source>
</evidence>
<reference evidence="5" key="2">
    <citation type="submission" date="2017-02" db="EMBL/GenBank/DDBJ databases">
        <title>Sunflower complete genome.</title>
        <authorList>
            <person name="Langlade N."/>
            <person name="Munos S."/>
        </authorList>
    </citation>
    <scope>NUCLEOTIDE SEQUENCE [LARGE SCALE GENOMIC DNA]</scope>
    <source>
        <tissue evidence="5">Leaves</tissue>
    </source>
</reference>
<feature type="repeat" description="PPR" evidence="3">
    <location>
        <begin position="101"/>
        <end position="135"/>
    </location>
</feature>
<dbReference type="OrthoDB" id="1855397at2759"/>
<dbReference type="PANTHER" id="PTHR47926">
    <property type="entry name" value="PENTATRICOPEPTIDE REPEAT-CONTAINING PROTEIN"/>
    <property type="match status" value="1"/>
</dbReference>